<reference evidence="3 4" key="1">
    <citation type="submission" date="2019-04" db="EMBL/GenBank/DDBJ databases">
        <title>A reverse ecology approach based on a biological definition of microbial populations.</title>
        <authorList>
            <person name="Arevalo P."/>
            <person name="Vaninsberghe D."/>
            <person name="Elsherbini J."/>
            <person name="Gore J."/>
            <person name="Polz M."/>
        </authorList>
    </citation>
    <scope>NUCLEOTIDE SEQUENCE [LARGE SCALE GENOMIC DNA]</scope>
    <source>
        <strain evidence="3 4">10N.261.46.F4</strain>
    </source>
</reference>
<proteinExistence type="predicted"/>
<dbReference type="Pfam" id="PF13884">
    <property type="entry name" value="Peptidase_S74"/>
    <property type="match status" value="1"/>
</dbReference>
<evidence type="ECO:0000256" key="1">
    <source>
        <dbReference type="SAM" id="SignalP"/>
    </source>
</evidence>
<protein>
    <submittedName>
        <fullName evidence="3">Tail fiber domain-containing protein</fullName>
    </submittedName>
</protein>
<dbReference type="EMBL" id="SYUV01000082">
    <property type="protein sequence ID" value="TKF26651.1"/>
    <property type="molecule type" value="Genomic_DNA"/>
</dbReference>
<dbReference type="AlphaFoldDB" id="A0A4U1Z2K0"/>
<name>A0A4U1Z2K0_9VIBR</name>
<sequence>MNNFIVSIVSICAIYSGAAQANIGGICCPFSDSSMKNSISSLTYSEASQVLKLDSKKYTWKEDGSKDIGFIAQDVEKLFPELVHEREGKKTVDYDKLIAPILTIIKQQQAQIDILEDRINKNKH</sequence>
<organism evidence="3 4">
    <name type="scientific">Vibrio kanaloae</name>
    <dbReference type="NCBI Taxonomy" id="170673"/>
    <lineage>
        <taxon>Bacteria</taxon>
        <taxon>Pseudomonadati</taxon>
        <taxon>Pseudomonadota</taxon>
        <taxon>Gammaproteobacteria</taxon>
        <taxon>Vibrionales</taxon>
        <taxon>Vibrionaceae</taxon>
        <taxon>Vibrio</taxon>
    </lineage>
</organism>
<feature type="signal peptide" evidence="1">
    <location>
        <begin position="1"/>
        <end position="21"/>
    </location>
</feature>
<feature type="chain" id="PRO_5024440879" evidence="1">
    <location>
        <begin position="22"/>
        <end position="124"/>
    </location>
</feature>
<gene>
    <name evidence="3" type="ORF">FCV50_20765</name>
</gene>
<evidence type="ECO:0000313" key="3">
    <source>
        <dbReference type="EMBL" id="TKF26651.1"/>
    </source>
</evidence>
<feature type="domain" description="Peptidase S74" evidence="2">
    <location>
        <begin position="31"/>
        <end position="119"/>
    </location>
</feature>
<keyword evidence="1" id="KW-0732">Signal</keyword>
<comment type="caution">
    <text evidence="3">The sequence shown here is derived from an EMBL/GenBank/DDBJ whole genome shotgun (WGS) entry which is preliminary data.</text>
</comment>
<dbReference type="RefSeq" id="WP_102505970.1">
    <property type="nucleotide sequence ID" value="NZ_JBFRRD010000096.1"/>
</dbReference>
<accession>A0A4U1Z2K0</accession>
<dbReference type="InterPro" id="IPR030392">
    <property type="entry name" value="S74_ICA"/>
</dbReference>
<evidence type="ECO:0000313" key="4">
    <source>
        <dbReference type="Proteomes" id="UP000307574"/>
    </source>
</evidence>
<dbReference type="Proteomes" id="UP000307574">
    <property type="component" value="Unassembled WGS sequence"/>
</dbReference>
<dbReference type="PROSITE" id="PS51688">
    <property type="entry name" value="ICA"/>
    <property type="match status" value="1"/>
</dbReference>
<evidence type="ECO:0000259" key="2">
    <source>
        <dbReference type="PROSITE" id="PS51688"/>
    </source>
</evidence>